<protein>
    <recommendedName>
        <fullName evidence="3">RRM domain-containing protein</fullName>
    </recommendedName>
</protein>
<sequence>MSAENQEAKTVEVLGLPEAVDEELLTLYFENRRRSGGGPLVSVEKSGDSAILVFEEAEAATQVLSKEHHVLHNVELNVRKPASKDPYRLLLRGINPTTCIEMVELYVENMMGLYTPDYTLLPSPKRDVILIHLSQPISKGPENAQIFPDFHVFY</sequence>
<dbReference type="GO" id="GO:0003676">
    <property type="term" value="F:nucleic acid binding"/>
    <property type="evidence" value="ECO:0007669"/>
    <property type="project" value="InterPro"/>
</dbReference>
<proteinExistence type="predicted"/>
<dbReference type="CDD" id="cd12547">
    <property type="entry name" value="RRM1_2_PAR10"/>
    <property type="match status" value="1"/>
</dbReference>
<reference evidence="1" key="1">
    <citation type="submission" date="2019-06" db="EMBL/GenBank/DDBJ databases">
        <authorList>
            <consortium name="Wellcome Sanger Institute Data Sharing"/>
        </authorList>
    </citation>
    <scope>NUCLEOTIDE SEQUENCE [LARGE SCALE GENOMIC DNA]</scope>
</reference>
<evidence type="ECO:0008006" key="3">
    <source>
        <dbReference type="Google" id="ProtNLM"/>
    </source>
</evidence>
<reference evidence="1" key="3">
    <citation type="submission" date="2025-09" db="UniProtKB">
        <authorList>
            <consortium name="Ensembl"/>
        </authorList>
    </citation>
    <scope>IDENTIFICATION</scope>
</reference>
<dbReference type="SUPFAM" id="SSF54928">
    <property type="entry name" value="RNA-binding domain, RBD"/>
    <property type="match status" value="1"/>
</dbReference>
<evidence type="ECO:0000313" key="2">
    <source>
        <dbReference type="Proteomes" id="UP000472271"/>
    </source>
</evidence>
<organism evidence="1 2">
    <name type="scientific">Sphaeramia orbicularis</name>
    <name type="common">orbiculate cardinalfish</name>
    <dbReference type="NCBI Taxonomy" id="375764"/>
    <lineage>
        <taxon>Eukaryota</taxon>
        <taxon>Metazoa</taxon>
        <taxon>Chordata</taxon>
        <taxon>Craniata</taxon>
        <taxon>Vertebrata</taxon>
        <taxon>Euteleostomi</taxon>
        <taxon>Actinopterygii</taxon>
        <taxon>Neopterygii</taxon>
        <taxon>Teleostei</taxon>
        <taxon>Neoteleostei</taxon>
        <taxon>Acanthomorphata</taxon>
        <taxon>Gobiaria</taxon>
        <taxon>Kurtiformes</taxon>
        <taxon>Apogonoidei</taxon>
        <taxon>Apogonidae</taxon>
        <taxon>Apogoninae</taxon>
        <taxon>Sphaeramia</taxon>
    </lineage>
</organism>
<dbReference type="InterPro" id="IPR034464">
    <property type="entry name" value="PAR10_RRM1_2"/>
</dbReference>
<evidence type="ECO:0000313" key="1">
    <source>
        <dbReference type="Ensembl" id="ENSSORP00005029412.1"/>
    </source>
</evidence>
<dbReference type="InterPro" id="IPR012677">
    <property type="entry name" value="Nucleotide-bd_a/b_plait_sf"/>
</dbReference>
<dbReference type="InterPro" id="IPR035979">
    <property type="entry name" value="RBD_domain_sf"/>
</dbReference>
<reference evidence="1" key="2">
    <citation type="submission" date="2025-08" db="UniProtKB">
        <authorList>
            <consortium name="Ensembl"/>
        </authorList>
    </citation>
    <scope>IDENTIFICATION</scope>
</reference>
<name>A0A673ALY2_9TELE</name>
<keyword evidence="2" id="KW-1185">Reference proteome</keyword>
<dbReference type="Ensembl" id="ENSSORT00005030245.1">
    <property type="protein sequence ID" value="ENSSORP00005029412.1"/>
    <property type="gene ID" value="ENSSORG00005014035.1"/>
</dbReference>
<dbReference type="Proteomes" id="UP000472271">
    <property type="component" value="Chromosome 11"/>
</dbReference>
<dbReference type="Pfam" id="PF23085">
    <property type="entry name" value="RRM_PARP14_3"/>
    <property type="match status" value="1"/>
</dbReference>
<dbReference type="InParanoid" id="A0A673ALY2"/>
<dbReference type="Gene3D" id="3.30.70.330">
    <property type="match status" value="1"/>
</dbReference>
<accession>A0A673ALY2</accession>
<dbReference type="AlphaFoldDB" id="A0A673ALY2"/>